<feature type="region of interest" description="Disordered" evidence="1">
    <location>
        <begin position="117"/>
        <end position="143"/>
    </location>
</feature>
<name>A0ABW6H8B7_9ACTN</name>
<sequence>MVYAEPMARHTVAPAVRELMERHSKGHPLDNTVTLGGDDFTLCAHIRVRWLTDDQAKVSLACWAVNTDTARYLGGHPPSDDEFRLRPYGTATPDEGFTGRVADHLAICMRALDSPQPDDGGHLAITVPRLPPEPPENGTGTER</sequence>
<dbReference type="Proteomes" id="UP001599756">
    <property type="component" value="Unassembled WGS sequence"/>
</dbReference>
<evidence type="ECO:0000313" key="2">
    <source>
        <dbReference type="EMBL" id="MFE1752586.1"/>
    </source>
</evidence>
<evidence type="ECO:0000313" key="3">
    <source>
        <dbReference type="Proteomes" id="UP001599756"/>
    </source>
</evidence>
<reference evidence="2 3" key="1">
    <citation type="submission" date="2024-09" db="EMBL/GenBank/DDBJ databases">
        <title>The Natural Products Discovery Center: Release of the First 8490 Sequenced Strains for Exploring Actinobacteria Biosynthetic Diversity.</title>
        <authorList>
            <person name="Kalkreuter E."/>
            <person name="Kautsar S.A."/>
            <person name="Yang D."/>
            <person name="Bader C.D."/>
            <person name="Teijaro C.N."/>
            <person name="Fluegel L."/>
            <person name="Davis C.M."/>
            <person name="Simpson J.R."/>
            <person name="Lauterbach L."/>
            <person name="Steele A.D."/>
            <person name="Gui C."/>
            <person name="Meng S."/>
            <person name="Li G."/>
            <person name="Viehrig K."/>
            <person name="Ye F."/>
            <person name="Su P."/>
            <person name="Kiefer A.F."/>
            <person name="Nichols A."/>
            <person name="Cepeda A.J."/>
            <person name="Yan W."/>
            <person name="Fan B."/>
            <person name="Jiang Y."/>
            <person name="Adhikari A."/>
            <person name="Zheng C.-J."/>
            <person name="Schuster L."/>
            <person name="Cowan T.M."/>
            <person name="Smanski M.J."/>
            <person name="Chevrette M.G."/>
            <person name="De Carvalho L.P.S."/>
            <person name="Shen B."/>
        </authorList>
    </citation>
    <scope>NUCLEOTIDE SEQUENCE [LARGE SCALE GENOMIC DNA]</scope>
    <source>
        <strain evidence="2 3">NPDC059500</strain>
    </source>
</reference>
<proteinExistence type="predicted"/>
<accession>A0ABW6H8B7</accession>
<keyword evidence="3" id="KW-1185">Reference proteome</keyword>
<dbReference type="EMBL" id="JBHYTS010000027">
    <property type="protein sequence ID" value="MFE1752586.1"/>
    <property type="molecule type" value="Genomic_DNA"/>
</dbReference>
<comment type="caution">
    <text evidence="2">The sequence shown here is derived from an EMBL/GenBank/DDBJ whole genome shotgun (WGS) entry which is preliminary data.</text>
</comment>
<protein>
    <submittedName>
        <fullName evidence="2">Uncharacterized protein</fullName>
    </submittedName>
</protein>
<organism evidence="2 3">
    <name type="scientific">Streptomyces anandii</name>
    <dbReference type="NCBI Taxonomy" id="285454"/>
    <lineage>
        <taxon>Bacteria</taxon>
        <taxon>Bacillati</taxon>
        <taxon>Actinomycetota</taxon>
        <taxon>Actinomycetes</taxon>
        <taxon>Kitasatosporales</taxon>
        <taxon>Streptomycetaceae</taxon>
        <taxon>Streptomyces</taxon>
    </lineage>
</organism>
<dbReference type="RefSeq" id="WP_381841743.1">
    <property type="nucleotide sequence ID" value="NZ_JBHYTS010000027.1"/>
</dbReference>
<gene>
    <name evidence="2" type="ORF">ACFW88_18920</name>
</gene>
<evidence type="ECO:0000256" key="1">
    <source>
        <dbReference type="SAM" id="MobiDB-lite"/>
    </source>
</evidence>